<evidence type="ECO:0000256" key="2">
    <source>
        <dbReference type="ARBA" id="ARBA00022448"/>
    </source>
</evidence>
<dbReference type="SUPFAM" id="SSF56935">
    <property type="entry name" value="Porins"/>
    <property type="match status" value="1"/>
</dbReference>
<evidence type="ECO:0000256" key="11">
    <source>
        <dbReference type="RuleBase" id="RU003357"/>
    </source>
</evidence>
<keyword evidence="6 11" id="KW-0798">TonB box</keyword>
<evidence type="ECO:0000256" key="6">
    <source>
        <dbReference type="ARBA" id="ARBA00023077"/>
    </source>
</evidence>
<dbReference type="Pfam" id="PF00593">
    <property type="entry name" value="TonB_dep_Rec_b-barrel"/>
    <property type="match status" value="1"/>
</dbReference>
<dbReference type="PROSITE" id="PS52016">
    <property type="entry name" value="TONB_DEPENDENT_REC_3"/>
    <property type="match status" value="1"/>
</dbReference>
<evidence type="ECO:0000256" key="10">
    <source>
        <dbReference type="PROSITE-ProRule" id="PRU01360"/>
    </source>
</evidence>
<evidence type="ECO:0000259" key="13">
    <source>
        <dbReference type="Pfam" id="PF07715"/>
    </source>
</evidence>
<dbReference type="PROSITE" id="PS01156">
    <property type="entry name" value="TONB_DEPENDENT_REC_2"/>
    <property type="match status" value="1"/>
</dbReference>
<dbReference type="GO" id="GO:0044718">
    <property type="term" value="P:siderophore transmembrane transport"/>
    <property type="evidence" value="ECO:0007669"/>
    <property type="project" value="TreeGrafter"/>
</dbReference>
<dbReference type="PANTHER" id="PTHR30069:SF29">
    <property type="entry name" value="HEMOGLOBIN AND HEMOGLOBIN-HAPTOGLOBIN-BINDING PROTEIN 1-RELATED"/>
    <property type="match status" value="1"/>
</dbReference>
<dbReference type="GO" id="GO:0009279">
    <property type="term" value="C:cell outer membrane"/>
    <property type="evidence" value="ECO:0007669"/>
    <property type="project" value="UniProtKB-SubCell"/>
</dbReference>
<dbReference type="InterPro" id="IPR012910">
    <property type="entry name" value="Plug_dom"/>
</dbReference>
<keyword evidence="2 10" id="KW-0813">Transport</keyword>
<evidence type="ECO:0000256" key="9">
    <source>
        <dbReference type="ARBA" id="ARBA00023237"/>
    </source>
</evidence>
<keyword evidence="8 14" id="KW-0675">Receptor</keyword>
<evidence type="ECO:0000259" key="12">
    <source>
        <dbReference type="Pfam" id="PF00593"/>
    </source>
</evidence>
<dbReference type="InterPro" id="IPR036942">
    <property type="entry name" value="Beta-barrel_TonB_sf"/>
</dbReference>
<evidence type="ECO:0000256" key="3">
    <source>
        <dbReference type="ARBA" id="ARBA00022452"/>
    </source>
</evidence>
<evidence type="ECO:0000313" key="14">
    <source>
        <dbReference type="EMBL" id="PZV81612.1"/>
    </source>
</evidence>
<comment type="similarity">
    <text evidence="10 11">Belongs to the TonB-dependent receptor family.</text>
</comment>
<dbReference type="InterPro" id="IPR000531">
    <property type="entry name" value="Beta-barrel_TonB"/>
</dbReference>
<keyword evidence="5" id="KW-0732">Signal</keyword>
<evidence type="ECO:0000256" key="5">
    <source>
        <dbReference type="ARBA" id="ARBA00022729"/>
    </source>
</evidence>
<keyword evidence="4 10" id="KW-0812">Transmembrane</keyword>
<feature type="domain" description="TonB-dependent receptor plug" evidence="13">
    <location>
        <begin position="116"/>
        <end position="222"/>
    </location>
</feature>
<dbReference type="Gene3D" id="2.40.170.20">
    <property type="entry name" value="TonB-dependent receptor, beta-barrel domain"/>
    <property type="match status" value="1"/>
</dbReference>
<accession>A0A326RW64</accession>
<dbReference type="Gene3D" id="2.170.130.10">
    <property type="entry name" value="TonB-dependent receptor, plug domain"/>
    <property type="match status" value="1"/>
</dbReference>
<evidence type="ECO:0000256" key="8">
    <source>
        <dbReference type="ARBA" id="ARBA00023170"/>
    </source>
</evidence>
<evidence type="ECO:0000313" key="15">
    <source>
        <dbReference type="Proteomes" id="UP000248917"/>
    </source>
</evidence>
<proteinExistence type="inferred from homology"/>
<dbReference type="AlphaFoldDB" id="A0A326RW64"/>
<organism evidence="14 15">
    <name type="scientific">Algoriphagus aquaeductus</name>
    <dbReference type="NCBI Taxonomy" id="475299"/>
    <lineage>
        <taxon>Bacteria</taxon>
        <taxon>Pseudomonadati</taxon>
        <taxon>Bacteroidota</taxon>
        <taxon>Cytophagia</taxon>
        <taxon>Cytophagales</taxon>
        <taxon>Cyclobacteriaceae</taxon>
        <taxon>Algoriphagus</taxon>
    </lineage>
</organism>
<protein>
    <submittedName>
        <fullName evidence="14">Hemoglobin/transferrin/lactoferrin receptor protein</fullName>
    </submittedName>
</protein>
<dbReference type="EMBL" id="QKTX01000010">
    <property type="protein sequence ID" value="PZV81612.1"/>
    <property type="molecule type" value="Genomic_DNA"/>
</dbReference>
<dbReference type="Pfam" id="PF07715">
    <property type="entry name" value="Plug"/>
    <property type="match status" value="1"/>
</dbReference>
<gene>
    <name evidence="14" type="ORF">CLV31_110145</name>
</gene>
<dbReference type="Proteomes" id="UP000248917">
    <property type="component" value="Unassembled WGS sequence"/>
</dbReference>
<dbReference type="SUPFAM" id="SSF49464">
    <property type="entry name" value="Carboxypeptidase regulatory domain-like"/>
    <property type="match status" value="1"/>
</dbReference>
<feature type="domain" description="TonB-dependent receptor-like beta-barrel" evidence="12">
    <location>
        <begin position="355"/>
        <end position="776"/>
    </location>
</feature>
<keyword evidence="3 10" id="KW-1134">Transmembrane beta strand</keyword>
<evidence type="ECO:0000256" key="1">
    <source>
        <dbReference type="ARBA" id="ARBA00004571"/>
    </source>
</evidence>
<dbReference type="InterPro" id="IPR008969">
    <property type="entry name" value="CarboxyPept-like_regulatory"/>
</dbReference>
<comment type="subcellular location">
    <subcellularLocation>
        <location evidence="1 10">Cell outer membrane</location>
        <topology evidence="1 10">Multi-pass membrane protein</topology>
    </subcellularLocation>
</comment>
<comment type="caution">
    <text evidence="14">The sequence shown here is derived from an EMBL/GenBank/DDBJ whole genome shotgun (WGS) entry which is preliminary data.</text>
</comment>
<dbReference type="GO" id="GO:0015344">
    <property type="term" value="F:siderophore uptake transmembrane transporter activity"/>
    <property type="evidence" value="ECO:0007669"/>
    <property type="project" value="TreeGrafter"/>
</dbReference>
<sequence>MRLASLPLMYLFFFLQGWCFGQEISIRDAEKGLPLPGVLVYSSDPGLTVMTNTEGKADLTSFNGKKNLMIQLLGYQSLAISWEELSQKDFILYLHPSPITLDIAVISASRWNQNSQEVAGKVRHLDSQQLLLRNPANAADWLGSSGEVFIQKSQMGGGSPMIRGFSANRLLYAVDGIRMNTAIFRSGNLQNVISIDPFSLKNTEVLFGPGSVMYGSDAIGGVMVFETLSPDLDQKKIKGTVLTRLSSASGEKTVHASVAYGTGKWSFLTSATHFDFGDLTMGKVGGQESYLRTEYVLRENGTDVQKVNSNPYRQIGSGYSQVNLMQKVNWEANEKSKFEYGFHFSSTSNLPRYDRLIEKREGRLRFSRWDYGPQKWMMNNLRWNYRNSTKWFDQIKVIGAYQLFEESRIDRRFGDLLEYNRLERVHAYSLNADFLKNFEADNFLSYGVEGVINTVASSGFSKNISTLEKTPASVRYPNSSWSSLAAYASYHDQLSKKWKFQTAFRYNLNGIRADFSSNREFFPLPFSTSKDQFHSVTGNLGVIFQPEPSFSIAPLISTGFRAPNVDDIGKIFDSEPGAVLVPNPNLRPEYAYNTEINLNKHIQNWIKIDFTGFYTLLDQALVRRPFTLNGQSEIVYDGELSQVLAIQNGAFAEIVGFQAGFEIAIHKRLLWSSTYNWQKGTEELEDQSTSPSRHAAPAFGLTRLAYLGQKLKLDLSMQYSAEMPFEKMPLEEIGKPAIYARDANGNPYSPGWLVFHLNSTYQLNPILQISATVENITDQQYRSYSSGIVAPGRNFTLSVKGSF</sequence>
<dbReference type="RefSeq" id="WP_245943408.1">
    <property type="nucleotide sequence ID" value="NZ_QKTX01000010.1"/>
</dbReference>
<evidence type="ECO:0000256" key="7">
    <source>
        <dbReference type="ARBA" id="ARBA00023136"/>
    </source>
</evidence>
<dbReference type="InterPro" id="IPR010917">
    <property type="entry name" value="TonB_rcpt_CS"/>
</dbReference>
<name>A0A326RW64_9BACT</name>
<keyword evidence="7 10" id="KW-0472">Membrane</keyword>
<keyword evidence="9 10" id="KW-0998">Cell outer membrane</keyword>
<reference evidence="14 15" key="1">
    <citation type="submission" date="2018-06" db="EMBL/GenBank/DDBJ databases">
        <title>Genomic Encyclopedia of Archaeal and Bacterial Type Strains, Phase II (KMG-II): from individual species to whole genera.</title>
        <authorList>
            <person name="Goeker M."/>
        </authorList>
    </citation>
    <scope>NUCLEOTIDE SEQUENCE [LARGE SCALE GENOMIC DNA]</scope>
    <source>
        <strain evidence="14 15">T4</strain>
    </source>
</reference>
<keyword evidence="15" id="KW-1185">Reference proteome</keyword>
<evidence type="ECO:0000256" key="4">
    <source>
        <dbReference type="ARBA" id="ARBA00022692"/>
    </source>
</evidence>
<dbReference type="InterPro" id="IPR037066">
    <property type="entry name" value="Plug_dom_sf"/>
</dbReference>
<dbReference type="PANTHER" id="PTHR30069">
    <property type="entry name" value="TONB-DEPENDENT OUTER MEMBRANE RECEPTOR"/>
    <property type="match status" value="1"/>
</dbReference>
<dbReference type="InterPro" id="IPR039426">
    <property type="entry name" value="TonB-dep_rcpt-like"/>
</dbReference>